<comment type="caution">
    <text evidence="4">The sequence shown here is derived from an EMBL/GenBank/DDBJ whole genome shotgun (WGS) entry which is preliminary data.</text>
</comment>
<feature type="compositionally biased region" description="Polar residues" evidence="2">
    <location>
        <begin position="131"/>
        <end position="144"/>
    </location>
</feature>
<sequence length="230" mass="26306">MFARFLPVDYEQTLYSLYQNCRQYSRSVSEYAEEFMRLASRNQLSESDAQQVARFNNGLRYDIQAIISLQTTWTLDEAVRVALKAEQSINKQGKGSYKFKSKPDVDQSSNQSGEKSQPVKSSEADSEKNKSTYASTSSQVIKKSTNPYARPVGIKCFKCQKTGHTSSQCRASKTVNVAEREGFYEESENEECFIRPEDVLDEEEDDQEEAYSYVVRRLMLTTPKTSEDTM</sequence>
<evidence type="ECO:0000256" key="1">
    <source>
        <dbReference type="PROSITE-ProRule" id="PRU00047"/>
    </source>
</evidence>
<gene>
    <name evidence="4" type="ORF">CTI12_AA288430</name>
</gene>
<dbReference type="Proteomes" id="UP000245207">
    <property type="component" value="Unassembled WGS sequence"/>
</dbReference>
<dbReference type="PANTHER" id="PTHR35046:SF18">
    <property type="entry name" value="RNA-DIRECTED DNA POLYMERASE"/>
    <property type="match status" value="1"/>
</dbReference>
<dbReference type="InterPro" id="IPR005162">
    <property type="entry name" value="Retrotrans_gag_dom"/>
</dbReference>
<dbReference type="EMBL" id="PKPP01003231">
    <property type="protein sequence ID" value="PWA70476.1"/>
    <property type="molecule type" value="Genomic_DNA"/>
</dbReference>
<dbReference type="AlphaFoldDB" id="A0A2U1NAH3"/>
<evidence type="ECO:0000313" key="5">
    <source>
        <dbReference type="Proteomes" id="UP000245207"/>
    </source>
</evidence>
<feature type="compositionally biased region" description="Polar residues" evidence="2">
    <location>
        <begin position="106"/>
        <end position="120"/>
    </location>
</feature>
<evidence type="ECO:0000256" key="2">
    <source>
        <dbReference type="SAM" id="MobiDB-lite"/>
    </source>
</evidence>
<keyword evidence="5" id="KW-1185">Reference proteome</keyword>
<dbReference type="SUPFAM" id="SSF57756">
    <property type="entry name" value="Retrovirus zinc finger-like domains"/>
    <property type="match status" value="1"/>
</dbReference>
<dbReference type="PANTHER" id="PTHR35046">
    <property type="entry name" value="ZINC KNUCKLE (CCHC-TYPE) FAMILY PROTEIN"/>
    <property type="match status" value="1"/>
</dbReference>
<dbReference type="OrthoDB" id="1111214at2759"/>
<dbReference type="GO" id="GO:0008270">
    <property type="term" value="F:zinc ion binding"/>
    <property type="evidence" value="ECO:0007669"/>
    <property type="project" value="UniProtKB-KW"/>
</dbReference>
<accession>A0A2U1NAH3</accession>
<evidence type="ECO:0000259" key="3">
    <source>
        <dbReference type="PROSITE" id="PS50158"/>
    </source>
</evidence>
<dbReference type="Pfam" id="PF00098">
    <property type="entry name" value="zf-CCHC"/>
    <property type="match status" value="1"/>
</dbReference>
<protein>
    <recommendedName>
        <fullName evidence="3">CCHC-type domain-containing protein</fullName>
    </recommendedName>
</protein>
<dbReference type="PROSITE" id="PS50158">
    <property type="entry name" value="ZF_CCHC"/>
    <property type="match status" value="1"/>
</dbReference>
<keyword evidence="1" id="KW-0863">Zinc-finger</keyword>
<dbReference type="InterPro" id="IPR001878">
    <property type="entry name" value="Znf_CCHC"/>
</dbReference>
<dbReference type="SMART" id="SM00343">
    <property type="entry name" value="ZnF_C2HC"/>
    <property type="match status" value="1"/>
</dbReference>
<evidence type="ECO:0000313" key="4">
    <source>
        <dbReference type="EMBL" id="PWA70476.1"/>
    </source>
</evidence>
<organism evidence="4 5">
    <name type="scientific">Artemisia annua</name>
    <name type="common">Sweet wormwood</name>
    <dbReference type="NCBI Taxonomy" id="35608"/>
    <lineage>
        <taxon>Eukaryota</taxon>
        <taxon>Viridiplantae</taxon>
        <taxon>Streptophyta</taxon>
        <taxon>Embryophyta</taxon>
        <taxon>Tracheophyta</taxon>
        <taxon>Spermatophyta</taxon>
        <taxon>Magnoliopsida</taxon>
        <taxon>eudicotyledons</taxon>
        <taxon>Gunneridae</taxon>
        <taxon>Pentapetalae</taxon>
        <taxon>asterids</taxon>
        <taxon>campanulids</taxon>
        <taxon>Asterales</taxon>
        <taxon>Asteraceae</taxon>
        <taxon>Asteroideae</taxon>
        <taxon>Anthemideae</taxon>
        <taxon>Artemisiinae</taxon>
        <taxon>Artemisia</taxon>
    </lineage>
</organism>
<keyword evidence="1" id="KW-0862">Zinc</keyword>
<feature type="region of interest" description="Disordered" evidence="2">
    <location>
        <begin position="94"/>
        <end position="144"/>
    </location>
</feature>
<dbReference type="GO" id="GO:0003676">
    <property type="term" value="F:nucleic acid binding"/>
    <property type="evidence" value="ECO:0007669"/>
    <property type="project" value="InterPro"/>
</dbReference>
<dbReference type="Pfam" id="PF03732">
    <property type="entry name" value="Retrotrans_gag"/>
    <property type="match status" value="1"/>
</dbReference>
<dbReference type="InterPro" id="IPR036875">
    <property type="entry name" value="Znf_CCHC_sf"/>
</dbReference>
<keyword evidence="1" id="KW-0479">Metal-binding</keyword>
<feature type="domain" description="CCHC-type" evidence="3">
    <location>
        <begin position="155"/>
        <end position="170"/>
    </location>
</feature>
<reference evidence="4 5" key="1">
    <citation type="journal article" date="2018" name="Mol. Plant">
        <title>The genome of Artemisia annua provides insight into the evolution of Asteraceae family and artemisinin biosynthesis.</title>
        <authorList>
            <person name="Shen Q."/>
            <person name="Zhang L."/>
            <person name="Liao Z."/>
            <person name="Wang S."/>
            <person name="Yan T."/>
            <person name="Shi P."/>
            <person name="Liu M."/>
            <person name="Fu X."/>
            <person name="Pan Q."/>
            <person name="Wang Y."/>
            <person name="Lv Z."/>
            <person name="Lu X."/>
            <person name="Zhang F."/>
            <person name="Jiang W."/>
            <person name="Ma Y."/>
            <person name="Chen M."/>
            <person name="Hao X."/>
            <person name="Li L."/>
            <person name="Tang Y."/>
            <person name="Lv G."/>
            <person name="Zhou Y."/>
            <person name="Sun X."/>
            <person name="Brodelius P.E."/>
            <person name="Rose J.K.C."/>
            <person name="Tang K."/>
        </authorList>
    </citation>
    <scope>NUCLEOTIDE SEQUENCE [LARGE SCALE GENOMIC DNA]</scope>
    <source>
        <strain evidence="5">cv. Huhao1</strain>
        <tissue evidence="4">Leaf</tissue>
    </source>
</reference>
<name>A0A2U1NAH3_ARTAN</name>
<proteinExistence type="predicted"/>